<evidence type="ECO:0000256" key="7">
    <source>
        <dbReference type="ARBA" id="ARBA00022679"/>
    </source>
</evidence>
<dbReference type="EMBL" id="QXHD01000004">
    <property type="protein sequence ID" value="NEZ55551.1"/>
    <property type="molecule type" value="Genomic_DNA"/>
</dbReference>
<dbReference type="FunFam" id="1.10.287.130:FF:000004">
    <property type="entry name" value="Ethylene receptor 1"/>
    <property type="match status" value="1"/>
</dbReference>
<keyword evidence="6 16" id="KW-0597">Phosphoprotein</keyword>
<dbReference type="PROSITE" id="PS50885">
    <property type="entry name" value="HAMP"/>
    <property type="match status" value="1"/>
</dbReference>
<evidence type="ECO:0000256" key="11">
    <source>
        <dbReference type="ARBA" id="ARBA00022840"/>
    </source>
</evidence>
<evidence type="ECO:0000313" key="24">
    <source>
        <dbReference type="Proteomes" id="UP000481033"/>
    </source>
</evidence>
<dbReference type="InterPro" id="IPR036890">
    <property type="entry name" value="HATPase_C_sf"/>
</dbReference>
<evidence type="ECO:0000256" key="15">
    <source>
        <dbReference type="ARBA" id="ARBA00074306"/>
    </source>
</evidence>
<dbReference type="SMART" id="SM00387">
    <property type="entry name" value="HATPase_c"/>
    <property type="match status" value="1"/>
</dbReference>
<dbReference type="SMART" id="SM00086">
    <property type="entry name" value="PAC"/>
    <property type="match status" value="3"/>
</dbReference>
<dbReference type="FunFam" id="3.30.565.10:FF:000010">
    <property type="entry name" value="Sensor histidine kinase RcsC"/>
    <property type="match status" value="1"/>
</dbReference>
<dbReference type="InterPro" id="IPR005467">
    <property type="entry name" value="His_kinase_dom"/>
</dbReference>
<dbReference type="PANTHER" id="PTHR45339:SF1">
    <property type="entry name" value="HYBRID SIGNAL TRANSDUCTION HISTIDINE KINASE J"/>
    <property type="match status" value="1"/>
</dbReference>
<dbReference type="InterPro" id="IPR013656">
    <property type="entry name" value="PAS_4"/>
</dbReference>
<name>A0A6M0RIS0_9CYAN</name>
<feature type="domain" description="Response regulatory" evidence="19">
    <location>
        <begin position="1265"/>
        <end position="1381"/>
    </location>
</feature>
<evidence type="ECO:0000256" key="5">
    <source>
        <dbReference type="ARBA" id="ARBA00022475"/>
    </source>
</evidence>
<evidence type="ECO:0000256" key="9">
    <source>
        <dbReference type="ARBA" id="ARBA00022741"/>
    </source>
</evidence>
<dbReference type="InterPro" id="IPR003018">
    <property type="entry name" value="GAF"/>
</dbReference>
<evidence type="ECO:0000259" key="21">
    <source>
        <dbReference type="PROSITE" id="PS50113"/>
    </source>
</evidence>
<dbReference type="SUPFAM" id="SSF158472">
    <property type="entry name" value="HAMP domain-like"/>
    <property type="match status" value="1"/>
</dbReference>
<evidence type="ECO:0000256" key="6">
    <source>
        <dbReference type="ARBA" id="ARBA00022553"/>
    </source>
</evidence>
<sequence length="1477" mass="167919">MKLTLRSLIAIPLITQVVVVTTITGWLAHRNGQASVETLAYHLLHETGEHFQHKLEAYTAIPPLVTQENLDSLELQQLDPQNLKSWFPHLFRQIQRFPDVTYIYYGDINGHYVELNKLPDSSLELAIKDRSSNEFVKIFSVTTDGQLEPAQLNISYDPRQRPWYKTAIRHQQARWTNVYDFEDPSPKLGISFVRPYLDDDKTLQGVLGADFSLEALTKFVERFQTSHSSAMFIMDMDGKVLVSSENRTLLEDNDISISSAQVQHNELIQKTIEYTLKELETSGPIQGTRQFKCRVQETKYWVQVTPFFDNHNLEWLGVSLLPEANFTTQIHANSRNTIVLSLLAMGISSGVSLLIARWINRPIQQLGFATQSLAKGDARKGIVPSHIQELNVLISSFNRMKGSLENSRSQLKTYSQHLEDLVDQRTQALQRSEETFAKAFQLSPNAITLSTLDEGRYIKVNDRFVELMGLPRENIVGRTSRELNIWIPPQTRGVFRQELVKGRLRNQEWRVQNALGEIKTILLSAAIIYFQDSACVLVIGNDISDRIAEQEKLRQSEERWQLALKGNNDGIWDWNIAAGKIFYSLRWKAMLGYGEHEIAHSRDEWESRLHPEDRERVLKAGQAHLDQDTPFFSEEYRLRCKNGQYKWILDRGQALWDTDGTAIRMVGSHTDISDRKRNEAIILQQEQFLRSIYNGVEAGIFVVDVLGYKKFRYVDSNATVERMSGARRKSLINSTPEELFSPETAVELTQKYQHCADFGAPLTFEEELYINDQWNWWLTTLTPLKDSQGKTHRIIATTLNITERKSIEAALAQQVQSEQLQTKISNAIRQSLDTLKTYQTTVDEIGLAFGVSRCCFHLYTDTPTPQLHTVAEYLIPDYISQKAFKISTLQSPYIQVVLSQENALAIDDVTQTSLLEQEQSTWEQLHTKSMLAIRTSSYQGPPNGVIEIHQCDRQRAWLSWEIELLESVAAQVGIAITQARLLEQEHAQQEELAQQNIALETAIQAAQQASQVKSEFLASMSHELRTPLNAILGFVQVMQRTLKYGPERFLQDSAQHLDVIQHSGDHLLTLINDVLDMSKIEAGHISINAQPFDLHQLLHSLATMFQEKAGAKGLNLTCECAIEVPQYIETDEAKLRQILINLLGNAVKFTNSGSITLTISGKNHLSIEVQDTGSGIDPKQLQYLFDAFYQTDIGRQSQGGTGLGLAISKTYIELLGGHISVQSTPGQGSIFRFNLPVTPVDILDIEEDESSSTVICLAPNQPSYRVLIVEDKWASRTLLMQLLEPVGFKVRAATNGQEALQIWQKWQPHLIWMDMRMPVMDGYEATQRIRTSLQGQATVIIALTASALESEKQMVLSVGCDDFVRKPFRDSIIFQKLQQHLGVQYIYEHQHTQNFPRLSSDNQHHIIVEQLSKQPKEWLHQLHEASSLADAEWVAQLIDEIPIPEDQLVEALTKLVKGFRCDLITELTTSSRQAFEP</sequence>
<evidence type="ECO:0000256" key="14">
    <source>
        <dbReference type="ARBA" id="ARBA00023136"/>
    </source>
</evidence>
<dbReference type="GO" id="GO:0000155">
    <property type="term" value="F:phosphorelay sensor kinase activity"/>
    <property type="evidence" value="ECO:0007669"/>
    <property type="project" value="InterPro"/>
</dbReference>
<dbReference type="RefSeq" id="WP_163697447.1">
    <property type="nucleotide sequence ID" value="NZ_QXHD01000004.1"/>
</dbReference>
<evidence type="ECO:0000256" key="12">
    <source>
        <dbReference type="ARBA" id="ARBA00022989"/>
    </source>
</evidence>
<protein>
    <recommendedName>
        <fullName evidence="15">Circadian input-output histidine kinase CikA</fullName>
        <ecNumber evidence="4">2.7.13.3</ecNumber>
    </recommendedName>
</protein>
<dbReference type="InterPro" id="IPR004358">
    <property type="entry name" value="Sig_transdc_His_kin-like_C"/>
</dbReference>
<evidence type="ECO:0000256" key="8">
    <source>
        <dbReference type="ARBA" id="ARBA00022692"/>
    </source>
</evidence>
<evidence type="ECO:0000259" key="20">
    <source>
        <dbReference type="PROSITE" id="PS50112"/>
    </source>
</evidence>
<keyword evidence="8 17" id="KW-0812">Transmembrane</keyword>
<dbReference type="InterPro" id="IPR001610">
    <property type="entry name" value="PAC"/>
</dbReference>
<dbReference type="Pfam" id="PF08448">
    <property type="entry name" value="PAS_4"/>
    <property type="match status" value="1"/>
</dbReference>
<dbReference type="CDD" id="cd12913">
    <property type="entry name" value="PDC1_MCP_like"/>
    <property type="match status" value="1"/>
</dbReference>
<accession>A0A6M0RIS0</accession>
<keyword evidence="10" id="KW-0418">Kinase</keyword>
<dbReference type="InterPro" id="IPR000014">
    <property type="entry name" value="PAS"/>
</dbReference>
<comment type="caution">
    <text evidence="23">The sequence shown here is derived from an EMBL/GenBank/DDBJ whole genome shotgun (WGS) entry which is preliminary data.</text>
</comment>
<keyword evidence="14 17" id="KW-0472">Membrane</keyword>
<dbReference type="InterPro" id="IPR033479">
    <property type="entry name" value="dCache_1"/>
</dbReference>
<dbReference type="InterPro" id="IPR003660">
    <property type="entry name" value="HAMP_dom"/>
</dbReference>
<dbReference type="Gene3D" id="3.30.450.40">
    <property type="match status" value="1"/>
</dbReference>
<dbReference type="InterPro" id="IPR013655">
    <property type="entry name" value="PAS_fold_3"/>
</dbReference>
<reference evidence="23 24" key="1">
    <citation type="journal article" date="2020" name="Microb. Ecol.">
        <title>Ecogenomics of the Marine Benthic Filamentous Cyanobacterium Adonisia.</title>
        <authorList>
            <person name="Walter J.M."/>
            <person name="Coutinho F.H."/>
            <person name="Leomil L."/>
            <person name="Hargreaves P.I."/>
            <person name="Campeao M.E."/>
            <person name="Vieira V.V."/>
            <person name="Silva B.S."/>
            <person name="Fistarol G.O."/>
            <person name="Salomon P.S."/>
            <person name="Sawabe T."/>
            <person name="Mino S."/>
            <person name="Hosokawa M."/>
            <person name="Miyashita H."/>
            <person name="Maruyama F."/>
            <person name="van Verk M.C."/>
            <person name="Dutilh B.E."/>
            <person name="Thompson C.C."/>
            <person name="Thompson F.L."/>
        </authorList>
    </citation>
    <scope>NUCLEOTIDE SEQUENCE [LARGE SCALE GENOMIC DNA]</scope>
    <source>
        <strain evidence="23 24">CCMR0081</strain>
    </source>
</reference>
<dbReference type="InterPro" id="IPR003594">
    <property type="entry name" value="HATPase_dom"/>
</dbReference>
<keyword evidence="12 17" id="KW-1133">Transmembrane helix</keyword>
<feature type="modified residue" description="4-aspartylphosphate" evidence="16">
    <location>
        <position position="1314"/>
    </location>
</feature>
<feature type="domain" description="PAS" evidence="20">
    <location>
        <begin position="556"/>
        <end position="628"/>
    </location>
</feature>
<dbReference type="PROSITE" id="PS50112">
    <property type="entry name" value="PAS"/>
    <property type="match status" value="3"/>
</dbReference>
<dbReference type="PRINTS" id="PR00344">
    <property type="entry name" value="BCTRLSENSOR"/>
</dbReference>
<dbReference type="Pfam" id="PF00072">
    <property type="entry name" value="Response_reg"/>
    <property type="match status" value="1"/>
</dbReference>
<feature type="domain" description="HAMP" evidence="22">
    <location>
        <begin position="357"/>
        <end position="409"/>
    </location>
</feature>
<dbReference type="CDD" id="cd00082">
    <property type="entry name" value="HisKA"/>
    <property type="match status" value="1"/>
</dbReference>
<dbReference type="Gene3D" id="1.10.287.130">
    <property type="match status" value="1"/>
</dbReference>
<proteinExistence type="inferred from homology"/>
<dbReference type="SMART" id="SM00304">
    <property type="entry name" value="HAMP"/>
    <property type="match status" value="1"/>
</dbReference>
<evidence type="ECO:0000259" key="22">
    <source>
        <dbReference type="PROSITE" id="PS50885"/>
    </source>
</evidence>
<evidence type="ECO:0000256" key="13">
    <source>
        <dbReference type="ARBA" id="ARBA00023012"/>
    </source>
</evidence>
<dbReference type="SUPFAM" id="SSF55874">
    <property type="entry name" value="ATPase domain of HSP90 chaperone/DNA topoisomerase II/histidine kinase"/>
    <property type="match status" value="1"/>
</dbReference>
<evidence type="ECO:0000256" key="17">
    <source>
        <dbReference type="SAM" id="Phobius"/>
    </source>
</evidence>
<dbReference type="Pfam" id="PF13188">
    <property type="entry name" value="PAS_8"/>
    <property type="match status" value="1"/>
</dbReference>
<keyword evidence="13" id="KW-0902">Two-component regulatory system</keyword>
<feature type="domain" description="PAC" evidence="21">
    <location>
        <begin position="632"/>
        <end position="684"/>
    </location>
</feature>
<dbReference type="Gene3D" id="3.40.50.2300">
    <property type="match status" value="1"/>
</dbReference>
<dbReference type="Pfam" id="PF08447">
    <property type="entry name" value="PAS_3"/>
    <property type="match status" value="1"/>
</dbReference>
<evidence type="ECO:0000256" key="16">
    <source>
        <dbReference type="PROSITE-ProRule" id="PRU00169"/>
    </source>
</evidence>
<feature type="domain" description="PAS" evidence="20">
    <location>
        <begin position="685"/>
        <end position="759"/>
    </location>
</feature>
<dbReference type="Pfam" id="PF01590">
    <property type="entry name" value="GAF"/>
    <property type="match status" value="1"/>
</dbReference>
<dbReference type="CDD" id="cd16922">
    <property type="entry name" value="HATPase_EvgS-ArcB-TorS-like"/>
    <property type="match status" value="1"/>
</dbReference>
<comment type="subcellular location">
    <subcellularLocation>
        <location evidence="2">Cell membrane</location>
        <topology evidence="2">Multi-pass membrane protein</topology>
    </subcellularLocation>
</comment>
<evidence type="ECO:0000259" key="18">
    <source>
        <dbReference type="PROSITE" id="PS50109"/>
    </source>
</evidence>
<dbReference type="InterPro" id="IPR036097">
    <property type="entry name" value="HisK_dim/P_sf"/>
</dbReference>
<dbReference type="GO" id="GO:0005886">
    <property type="term" value="C:plasma membrane"/>
    <property type="evidence" value="ECO:0007669"/>
    <property type="project" value="UniProtKB-SubCell"/>
</dbReference>
<evidence type="ECO:0000256" key="4">
    <source>
        <dbReference type="ARBA" id="ARBA00012438"/>
    </source>
</evidence>
<evidence type="ECO:0000256" key="2">
    <source>
        <dbReference type="ARBA" id="ARBA00004651"/>
    </source>
</evidence>
<dbReference type="Gene3D" id="3.30.565.10">
    <property type="entry name" value="Histidine kinase-like ATPase, C-terminal domain"/>
    <property type="match status" value="1"/>
</dbReference>
<evidence type="ECO:0000256" key="10">
    <source>
        <dbReference type="ARBA" id="ARBA00022777"/>
    </source>
</evidence>
<dbReference type="InterPro" id="IPR035965">
    <property type="entry name" value="PAS-like_dom_sf"/>
</dbReference>
<dbReference type="CDD" id="cd17546">
    <property type="entry name" value="REC_hyHK_CKI1_RcsC-like"/>
    <property type="match status" value="1"/>
</dbReference>
<dbReference type="PROSITE" id="PS50110">
    <property type="entry name" value="RESPONSE_REGULATORY"/>
    <property type="match status" value="1"/>
</dbReference>
<dbReference type="SMART" id="SM00065">
    <property type="entry name" value="GAF"/>
    <property type="match status" value="1"/>
</dbReference>
<dbReference type="SMART" id="SM00448">
    <property type="entry name" value="REC"/>
    <property type="match status" value="1"/>
</dbReference>
<dbReference type="InterPro" id="IPR000700">
    <property type="entry name" value="PAS-assoc_C"/>
</dbReference>
<organism evidence="23 24">
    <name type="scientific">Adonisia turfae CCMR0081</name>
    <dbReference type="NCBI Taxonomy" id="2292702"/>
    <lineage>
        <taxon>Bacteria</taxon>
        <taxon>Bacillati</taxon>
        <taxon>Cyanobacteriota</taxon>
        <taxon>Adonisia</taxon>
        <taxon>Adonisia turfae</taxon>
    </lineage>
</organism>
<keyword evidence="11" id="KW-0067">ATP-binding</keyword>
<feature type="domain" description="Histidine kinase" evidence="18">
    <location>
        <begin position="1019"/>
        <end position="1239"/>
    </location>
</feature>
<evidence type="ECO:0000256" key="1">
    <source>
        <dbReference type="ARBA" id="ARBA00000085"/>
    </source>
</evidence>
<dbReference type="Proteomes" id="UP000481033">
    <property type="component" value="Unassembled WGS sequence"/>
</dbReference>
<dbReference type="SUPFAM" id="SSF55781">
    <property type="entry name" value="GAF domain-like"/>
    <property type="match status" value="1"/>
</dbReference>
<dbReference type="PROSITE" id="PS50109">
    <property type="entry name" value="HIS_KIN"/>
    <property type="match status" value="1"/>
</dbReference>
<dbReference type="Pfam" id="PF02743">
    <property type="entry name" value="dCache_1"/>
    <property type="match status" value="1"/>
</dbReference>
<dbReference type="CDD" id="cd00130">
    <property type="entry name" value="PAS"/>
    <property type="match status" value="3"/>
</dbReference>
<dbReference type="GO" id="GO:0005524">
    <property type="term" value="F:ATP binding"/>
    <property type="evidence" value="ECO:0007669"/>
    <property type="project" value="UniProtKB-KW"/>
</dbReference>
<dbReference type="SMART" id="SM00091">
    <property type="entry name" value="PAS"/>
    <property type="match status" value="3"/>
</dbReference>
<dbReference type="SUPFAM" id="SSF47384">
    <property type="entry name" value="Homodimeric domain of signal transducing histidine kinase"/>
    <property type="match status" value="1"/>
</dbReference>
<dbReference type="SMART" id="SM00388">
    <property type="entry name" value="HisKA"/>
    <property type="match status" value="1"/>
</dbReference>
<dbReference type="EC" id="2.7.13.3" evidence="4"/>
<evidence type="ECO:0000259" key="19">
    <source>
        <dbReference type="PROSITE" id="PS50110"/>
    </source>
</evidence>
<dbReference type="PROSITE" id="PS50113">
    <property type="entry name" value="PAC"/>
    <property type="match status" value="2"/>
</dbReference>
<dbReference type="SUPFAM" id="SSF55785">
    <property type="entry name" value="PYP-like sensor domain (PAS domain)"/>
    <property type="match status" value="3"/>
</dbReference>
<dbReference type="InterPro" id="IPR011006">
    <property type="entry name" value="CheY-like_superfamily"/>
</dbReference>
<keyword evidence="7" id="KW-0808">Transferase</keyword>
<dbReference type="Pfam" id="PF02518">
    <property type="entry name" value="HATPase_c"/>
    <property type="match status" value="1"/>
</dbReference>
<dbReference type="SUPFAM" id="SSF52172">
    <property type="entry name" value="CheY-like"/>
    <property type="match status" value="1"/>
</dbReference>
<evidence type="ECO:0000256" key="3">
    <source>
        <dbReference type="ARBA" id="ARBA00006402"/>
    </source>
</evidence>
<comment type="similarity">
    <text evidence="3">In the N-terminal section; belongs to the phytochrome family.</text>
</comment>
<keyword evidence="9" id="KW-0547">Nucleotide-binding</keyword>
<gene>
    <name evidence="23" type="ORF">DXZ20_07660</name>
</gene>
<dbReference type="Pfam" id="PF00512">
    <property type="entry name" value="HisKA"/>
    <property type="match status" value="1"/>
</dbReference>
<dbReference type="Gene3D" id="6.10.340.10">
    <property type="match status" value="1"/>
</dbReference>
<keyword evidence="24" id="KW-1185">Reference proteome</keyword>
<evidence type="ECO:0000313" key="23">
    <source>
        <dbReference type="EMBL" id="NEZ55551.1"/>
    </source>
</evidence>
<feature type="transmembrane region" description="Helical" evidence="17">
    <location>
        <begin position="6"/>
        <end position="28"/>
    </location>
</feature>
<keyword evidence="5" id="KW-1003">Cell membrane</keyword>
<comment type="catalytic activity">
    <reaction evidence="1">
        <text>ATP + protein L-histidine = ADP + protein N-phospho-L-histidine.</text>
        <dbReference type="EC" id="2.7.13.3"/>
    </reaction>
</comment>
<feature type="domain" description="PAS" evidence="20">
    <location>
        <begin position="432"/>
        <end position="507"/>
    </location>
</feature>
<dbReference type="InterPro" id="IPR003661">
    <property type="entry name" value="HisK_dim/P_dom"/>
</dbReference>
<dbReference type="NCBIfam" id="TIGR00229">
    <property type="entry name" value="sensory_box"/>
    <property type="match status" value="3"/>
</dbReference>
<dbReference type="InterPro" id="IPR001789">
    <property type="entry name" value="Sig_transdc_resp-reg_receiver"/>
</dbReference>
<dbReference type="Gene3D" id="3.30.450.20">
    <property type="entry name" value="PAS domain"/>
    <property type="match status" value="5"/>
</dbReference>
<dbReference type="InterPro" id="IPR029016">
    <property type="entry name" value="GAF-like_dom_sf"/>
</dbReference>
<dbReference type="PANTHER" id="PTHR45339">
    <property type="entry name" value="HYBRID SIGNAL TRANSDUCTION HISTIDINE KINASE J"/>
    <property type="match status" value="1"/>
</dbReference>
<feature type="domain" description="PAC" evidence="21">
    <location>
        <begin position="762"/>
        <end position="813"/>
    </location>
</feature>